<evidence type="ECO:0000313" key="2">
    <source>
        <dbReference type="Proteomes" id="UP000318878"/>
    </source>
</evidence>
<proteinExistence type="predicted"/>
<comment type="caution">
    <text evidence="1">The sequence shown here is derived from an EMBL/GenBank/DDBJ whole genome shotgun (WGS) entry which is preliminary data.</text>
</comment>
<dbReference type="AlphaFoldDB" id="A0A5C5V8D4"/>
<dbReference type="Proteomes" id="UP000318878">
    <property type="component" value="Unassembled WGS sequence"/>
</dbReference>
<dbReference type="InterPro" id="IPR016181">
    <property type="entry name" value="Acyl_CoA_acyltransferase"/>
</dbReference>
<evidence type="ECO:0000313" key="1">
    <source>
        <dbReference type="EMBL" id="TWT34223.1"/>
    </source>
</evidence>
<dbReference type="RefSeq" id="WP_146430262.1">
    <property type="nucleotide sequence ID" value="NZ_SJPF01000002.1"/>
</dbReference>
<dbReference type="OrthoDB" id="241885at2"/>
<reference evidence="1 2" key="1">
    <citation type="submission" date="2019-02" db="EMBL/GenBank/DDBJ databases">
        <title>Deep-cultivation of Planctomycetes and their phenomic and genomic characterization uncovers novel biology.</title>
        <authorList>
            <person name="Wiegand S."/>
            <person name="Jogler M."/>
            <person name="Boedeker C."/>
            <person name="Pinto D."/>
            <person name="Vollmers J."/>
            <person name="Rivas-Marin E."/>
            <person name="Kohn T."/>
            <person name="Peeters S.H."/>
            <person name="Heuer A."/>
            <person name="Rast P."/>
            <person name="Oberbeckmann S."/>
            <person name="Bunk B."/>
            <person name="Jeske O."/>
            <person name="Meyerdierks A."/>
            <person name="Storesund J.E."/>
            <person name="Kallscheuer N."/>
            <person name="Luecker S."/>
            <person name="Lage O.M."/>
            <person name="Pohl T."/>
            <person name="Merkel B.J."/>
            <person name="Hornburger P."/>
            <person name="Mueller R.-W."/>
            <person name="Bruemmer F."/>
            <person name="Labrenz M."/>
            <person name="Spormann A.M."/>
            <person name="Op Den Camp H."/>
            <person name="Overmann J."/>
            <person name="Amann R."/>
            <person name="Jetten M.S.M."/>
            <person name="Mascher T."/>
            <person name="Medema M.H."/>
            <person name="Devos D.P."/>
            <person name="Kaster A.-K."/>
            <person name="Ovreas L."/>
            <person name="Rohde M."/>
            <person name="Galperin M.Y."/>
            <person name="Jogler C."/>
        </authorList>
    </citation>
    <scope>NUCLEOTIDE SEQUENCE [LARGE SCALE GENOMIC DNA]</scope>
    <source>
        <strain evidence="1 2">Enr8</strain>
    </source>
</reference>
<dbReference type="EMBL" id="SJPF01000002">
    <property type="protein sequence ID" value="TWT34223.1"/>
    <property type="molecule type" value="Genomic_DNA"/>
</dbReference>
<sequence length="329" mass="36100">MHTPTTFLYCRAPLIEVRRFLNSDPPKLAEIWNSQPLGAHLAQPMTVGSLETYVFAKPYFRPETLLIAVDQDQVAGMAHVALGRDFSPDAAVADDAVLSMMIVAGHANYEIVSAALLDQAEAVARESGAAQLVAGGAPPLGPFYFGLAGGSHNLGVPSTFEILRTLLEGRGYQSVGEYWAMRANIRGFRPSVSREMMQIRRAYSVEANFSPPPLDWLHSCIYMHFERSQFELIPKQKPDAAAIATFIDLPHYSQLWGVHAAALVSVETRENGDQAKSGYLLGEGLRQLAETGVARIETQVDKQDLGAYATLRTLGFDEVYQSIRMAKTL</sequence>
<organism evidence="1 2">
    <name type="scientific">Blastopirellula retiformator</name>
    <dbReference type="NCBI Taxonomy" id="2527970"/>
    <lineage>
        <taxon>Bacteria</taxon>
        <taxon>Pseudomonadati</taxon>
        <taxon>Planctomycetota</taxon>
        <taxon>Planctomycetia</taxon>
        <taxon>Pirellulales</taxon>
        <taxon>Pirellulaceae</taxon>
        <taxon>Blastopirellula</taxon>
    </lineage>
</organism>
<name>A0A5C5V8D4_9BACT</name>
<dbReference type="SUPFAM" id="SSF55729">
    <property type="entry name" value="Acyl-CoA N-acyltransferases (Nat)"/>
    <property type="match status" value="1"/>
</dbReference>
<accession>A0A5C5V8D4</accession>
<evidence type="ECO:0008006" key="3">
    <source>
        <dbReference type="Google" id="ProtNLM"/>
    </source>
</evidence>
<protein>
    <recommendedName>
        <fullName evidence="3">N-acetyltransferase domain-containing protein</fullName>
    </recommendedName>
</protein>
<keyword evidence="2" id="KW-1185">Reference proteome</keyword>
<gene>
    <name evidence="1" type="ORF">Enr8_16170</name>
</gene>
<dbReference type="Gene3D" id="3.40.630.30">
    <property type="match status" value="1"/>
</dbReference>